<feature type="signal peptide" evidence="1">
    <location>
        <begin position="1"/>
        <end position="26"/>
    </location>
</feature>
<dbReference type="GO" id="GO:0016042">
    <property type="term" value="P:lipid catabolic process"/>
    <property type="evidence" value="ECO:0007669"/>
    <property type="project" value="InterPro"/>
</dbReference>
<keyword evidence="2" id="KW-0378">Hydrolase</keyword>
<dbReference type="GO" id="GO:0004806">
    <property type="term" value="F:triacylglycerol lipase activity"/>
    <property type="evidence" value="ECO:0007669"/>
    <property type="project" value="UniProtKB-EC"/>
</dbReference>
<evidence type="ECO:0000313" key="3">
    <source>
        <dbReference type="Proteomes" id="UP000487268"/>
    </source>
</evidence>
<dbReference type="SUPFAM" id="SSF53474">
    <property type="entry name" value="alpha/beta-Hydrolases"/>
    <property type="match status" value="1"/>
</dbReference>
<dbReference type="AlphaFoldDB" id="A0A7K0BVT2"/>
<dbReference type="RefSeq" id="WP_153532958.1">
    <property type="nucleotide sequence ID" value="NZ_WEGH01000002.1"/>
</dbReference>
<organism evidence="2 3">
    <name type="scientific">Actinomadura macrotermitis</name>
    <dbReference type="NCBI Taxonomy" id="2585200"/>
    <lineage>
        <taxon>Bacteria</taxon>
        <taxon>Bacillati</taxon>
        <taxon>Actinomycetota</taxon>
        <taxon>Actinomycetes</taxon>
        <taxon>Streptosporangiales</taxon>
        <taxon>Thermomonosporaceae</taxon>
        <taxon>Actinomadura</taxon>
    </lineage>
</organism>
<evidence type="ECO:0000256" key="1">
    <source>
        <dbReference type="SAM" id="SignalP"/>
    </source>
</evidence>
<protein>
    <submittedName>
        <fullName evidence="2">Lipase EstA</fullName>
        <ecNumber evidence="2">3.1.1.3</ecNumber>
    </submittedName>
</protein>
<keyword evidence="1" id="KW-0732">Signal</keyword>
<dbReference type="OrthoDB" id="8871309at2"/>
<feature type="chain" id="PRO_5029878893" evidence="1">
    <location>
        <begin position="27"/>
        <end position="222"/>
    </location>
</feature>
<dbReference type="EMBL" id="WEGH01000002">
    <property type="protein sequence ID" value="MQY04794.1"/>
    <property type="molecule type" value="Genomic_DNA"/>
</dbReference>
<dbReference type="PANTHER" id="PTHR32015:SF1">
    <property type="entry name" value="LIPASE"/>
    <property type="match status" value="1"/>
</dbReference>
<evidence type="ECO:0000313" key="2">
    <source>
        <dbReference type="EMBL" id="MQY04794.1"/>
    </source>
</evidence>
<dbReference type="Proteomes" id="UP000487268">
    <property type="component" value="Unassembled WGS sequence"/>
</dbReference>
<proteinExistence type="predicted"/>
<comment type="caution">
    <text evidence="2">The sequence shown here is derived from an EMBL/GenBank/DDBJ whole genome shotgun (WGS) entry which is preliminary data.</text>
</comment>
<reference evidence="2 3" key="1">
    <citation type="submission" date="2019-10" db="EMBL/GenBank/DDBJ databases">
        <title>Actinomadura rubteroloni sp. nov. and Actinomadura macrotermitis sp. nov., isolated from the gut of fungus growing-termite Macrotermes natalensis.</title>
        <authorList>
            <person name="Benndorf R."/>
            <person name="Martin K."/>
            <person name="Kuefner M."/>
            <person name="De Beer W."/>
            <person name="Kaster A.-K."/>
            <person name="Vollmers J."/>
            <person name="Poulsen M."/>
            <person name="Beemelmanns C."/>
        </authorList>
    </citation>
    <scope>NUCLEOTIDE SEQUENCE [LARGE SCALE GENOMIC DNA]</scope>
    <source>
        <strain evidence="2 3">RB68</strain>
    </source>
</reference>
<name>A0A7K0BVT2_9ACTN</name>
<accession>A0A7K0BVT2</accession>
<keyword evidence="3" id="KW-1185">Reference proteome</keyword>
<dbReference type="InterPro" id="IPR002918">
    <property type="entry name" value="Lipase_EstA/Esterase_EstB"/>
</dbReference>
<dbReference type="InterPro" id="IPR029058">
    <property type="entry name" value="AB_hydrolase_fold"/>
</dbReference>
<dbReference type="Pfam" id="PF01674">
    <property type="entry name" value="Lipase_2"/>
    <property type="match status" value="1"/>
</dbReference>
<sequence length="222" mass="23509">MRRLSFAAAAIAAAATCLGTASAARAATPDPVVFVHGFSGSGANWTTAHSVFQEAGYSADRLFDYEYNSYGDNIKNAEGLASYVAEVKAKTGARKVDIVNHSMGGLVSLWYLKNLGGTADVGKLASLAGANHGTYAAYNCFWLTTCQQMMPGSKYIKNITTGDETPGDTSYATWYSSCDGVINPYKSTVLAGADNHLTGCVKHLKFLTDTDVLKQVAGFLKS</sequence>
<gene>
    <name evidence="2" type="primary">estA</name>
    <name evidence="2" type="ORF">ACRB68_28560</name>
</gene>
<dbReference type="Gene3D" id="3.40.50.1820">
    <property type="entry name" value="alpha/beta hydrolase"/>
    <property type="match status" value="1"/>
</dbReference>
<dbReference type="PANTHER" id="PTHR32015">
    <property type="entry name" value="FASTING INDUCED LIPASE"/>
    <property type="match status" value="1"/>
</dbReference>
<dbReference type="EC" id="3.1.1.3" evidence="2"/>